<feature type="domain" description="PNPLA" evidence="6">
    <location>
        <begin position="7"/>
        <end position="167"/>
    </location>
</feature>
<dbReference type="SUPFAM" id="SSF52151">
    <property type="entry name" value="FabD/lysophospholipase-like"/>
    <property type="match status" value="1"/>
</dbReference>
<comment type="caution">
    <text evidence="4">Lacks conserved residue(s) required for the propagation of feature annotation.</text>
</comment>
<dbReference type="InterPro" id="IPR050301">
    <property type="entry name" value="NTE"/>
</dbReference>
<evidence type="ECO:0000256" key="1">
    <source>
        <dbReference type="ARBA" id="ARBA00022801"/>
    </source>
</evidence>
<name>A0A941I223_9MICO</name>
<evidence type="ECO:0000313" key="8">
    <source>
        <dbReference type="Proteomes" id="UP000677016"/>
    </source>
</evidence>
<feature type="active site" description="Proton acceptor" evidence="4">
    <location>
        <position position="154"/>
    </location>
</feature>
<sequence length="316" mass="33177">MGRRVALALGAGGARGYAHIGAIQVLRERGHEVVAVAGTSMGALVGGLAAAERLDAYTEWVTGLSQFDVWRLLDMNVGGGGAIRAERVFSRVGEILEGRLIEDCAIPFTAVATDLDHRREVWFQRGPMATAIRASVAIPSLVTPIVVDGRLLVDGGLMNPVPIEPTAAAPSDLTVAVSLQGGHRHGVLREHASPVRTASGIVGPVRALTHRLAARRAGAVAEGAAETDVGAAGSPETPEAPDHTPAPKDLQSAEIFNRSFDTMAALITRYRMASNPPDVLVTVPTDACRTMDFHRAAEMIALGRELTEKALDDAGV</sequence>
<evidence type="ECO:0000256" key="2">
    <source>
        <dbReference type="ARBA" id="ARBA00022963"/>
    </source>
</evidence>
<proteinExistence type="predicted"/>
<gene>
    <name evidence="7" type="ORF">KC207_15010</name>
</gene>
<evidence type="ECO:0000256" key="5">
    <source>
        <dbReference type="SAM" id="MobiDB-lite"/>
    </source>
</evidence>
<comment type="caution">
    <text evidence="7">The sequence shown here is derived from an EMBL/GenBank/DDBJ whole genome shotgun (WGS) entry which is preliminary data.</text>
</comment>
<dbReference type="GO" id="GO:0016787">
    <property type="term" value="F:hydrolase activity"/>
    <property type="evidence" value="ECO:0007669"/>
    <property type="project" value="UniProtKB-UniRule"/>
</dbReference>
<dbReference type="AlphaFoldDB" id="A0A941I223"/>
<evidence type="ECO:0000313" key="7">
    <source>
        <dbReference type="EMBL" id="MBR7744604.1"/>
    </source>
</evidence>
<keyword evidence="8" id="KW-1185">Reference proteome</keyword>
<keyword evidence="1 4" id="KW-0378">Hydrolase</keyword>
<accession>A0A941I223</accession>
<dbReference type="EMBL" id="JAGSNF010000022">
    <property type="protein sequence ID" value="MBR7744604.1"/>
    <property type="molecule type" value="Genomic_DNA"/>
</dbReference>
<feature type="region of interest" description="Disordered" evidence="5">
    <location>
        <begin position="219"/>
        <end position="248"/>
    </location>
</feature>
<protein>
    <submittedName>
        <fullName evidence="7">Patatin-like phospholipase family protein</fullName>
    </submittedName>
</protein>
<keyword evidence="2 4" id="KW-0442">Lipid degradation</keyword>
<reference evidence="7" key="1">
    <citation type="submission" date="2021-04" db="EMBL/GenBank/DDBJ databases">
        <title>Phycicoccus avicenniae sp. nov., a novel endophytic actinomycetes isolated from branch of Avicennia mariana.</title>
        <authorList>
            <person name="Tuo L."/>
        </authorList>
    </citation>
    <scope>NUCLEOTIDE SEQUENCE</scope>
    <source>
        <strain evidence="7">BSK3Z-2</strain>
    </source>
</reference>
<dbReference type="Proteomes" id="UP000677016">
    <property type="component" value="Unassembled WGS sequence"/>
</dbReference>
<evidence type="ECO:0000259" key="6">
    <source>
        <dbReference type="PROSITE" id="PS51635"/>
    </source>
</evidence>
<dbReference type="GO" id="GO:0016042">
    <property type="term" value="P:lipid catabolic process"/>
    <property type="evidence" value="ECO:0007669"/>
    <property type="project" value="UniProtKB-UniRule"/>
</dbReference>
<dbReference type="Gene3D" id="3.40.1090.10">
    <property type="entry name" value="Cytosolic phospholipase A2 catalytic domain"/>
    <property type="match status" value="2"/>
</dbReference>
<organism evidence="7 8">
    <name type="scientific">Phycicoccus avicenniae</name>
    <dbReference type="NCBI Taxonomy" id="2828860"/>
    <lineage>
        <taxon>Bacteria</taxon>
        <taxon>Bacillati</taxon>
        <taxon>Actinomycetota</taxon>
        <taxon>Actinomycetes</taxon>
        <taxon>Micrococcales</taxon>
        <taxon>Intrasporangiaceae</taxon>
        <taxon>Phycicoccus</taxon>
    </lineage>
</organism>
<dbReference type="PROSITE" id="PS51635">
    <property type="entry name" value="PNPLA"/>
    <property type="match status" value="1"/>
</dbReference>
<dbReference type="InterPro" id="IPR016035">
    <property type="entry name" value="Acyl_Trfase/lysoPLipase"/>
</dbReference>
<dbReference type="RefSeq" id="WP_211604131.1">
    <property type="nucleotide sequence ID" value="NZ_JAGSNF010000022.1"/>
</dbReference>
<dbReference type="InterPro" id="IPR002641">
    <property type="entry name" value="PNPLA_dom"/>
</dbReference>
<feature type="compositionally biased region" description="Low complexity" evidence="5">
    <location>
        <begin position="219"/>
        <end position="233"/>
    </location>
</feature>
<keyword evidence="3 4" id="KW-0443">Lipid metabolism</keyword>
<feature type="short sequence motif" description="DGA/G" evidence="4">
    <location>
        <begin position="154"/>
        <end position="156"/>
    </location>
</feature>
<feature type="short sequence motif" description="GXSXG" evidence="4">
    <location>
        <begin position="38"/>
        <end position="42"/>
    </location>
</feature>
<evidence type="ECO:0000256" key="3">
    <source>
        <dbReference type="ARBA" id="ARBA00023098"/>
    </source>
</evidence>
<feature type="active site" description="Nucleophile" evidence="4">
    <location>
        <position position="40"/>
    </location>
</feature>
<dbReference type="PANTHER" id="PTHR14226">
    <property type="entry name" value="NEUROPATHY TARGET ESTERASE/SWISS CHEESE D.MELANOGASTER"/>
    <property type="match status" value="1"/>
</dbReference>
<dbReference type="Pfam" id="PF01734">
    <property type="entry name" value="Patatin"/>
    <property type="match status" value="1"/>
</dbReference>
<dbReference type="PANTHER" id="PTHR14226:SF76">
    <property type="entry name" value="NTE FAMILY PROTEIN RSSA"/>
    <property type="match status" value="1"/>
</dbReference>
<evidence type="ECO:0000256" key="4">
    <source>
        <dbReference type="PROSITE-ProRule" id="PRU01161"/>
    </source>
</evidence>